<evidence type="ECO:0000256" key="3">
    <source>
        <dbReference type="ARBA" id="ARBA00022692"/>
    </source>
</evidence>
<dbReference type="Proteomes" id="UP001501285">
    <property type="component" value="Unassembled WGS sequence"/>
</dbReference>
<dbReference type="InterPro" id="IPR003834">
    <property type="entry name" value="Cyt_c_assmbl_TM_dom"/>
</dbReference>
<feature type="transmembrane region" description="Helical" evidence="6">
    <location>
        <begin position="169"/>
        <end position="191"/>
    </location>
</feature>
<dbReference type="PANTHER" id="PTHR31272">
    <property type="entry name" value="CYTOCHROME C-TYPE BIOGENESIS PROTEIN HI_1454-RELATED"/>
    <property type="match status" value="1"/>
</dbReference>
<evidence type="ECO:0000313" key="8">
    <source>
        <dbReference type="EMBL" id="GAA2027422.1"/>
    </source>
</evidence>
<protein>
    <submittedName>
        <fullName evidence="8">Cytochrome c biogenesis protein CcdA</fullName>
    </submittedName>
</protein>
<evidence type="ECO:0000256" key="4">
    <source>
        <dbReference type="ARBA" id="ARBA00022989"/>
    </source>
</evidence>
<dbReference type="RefSeq" id="WP_343989851.1">
    <property type="nucleotide sequence ID" value="NZ_BAAANB010000006.1"/>
</dbReference>
<accession>A0ABN2U1X4</accession>
<comment type="subcellular location">
    <subcellularLocation>
        <location evidence="1">Membrane</location>
        <topology evidence="1">Multi-pass membrane protein</topology>
    </subcellularLocation>
</comment>
<feature type="domain" description="Cytochrome C biogenesis protein transmembrane" evidence="7">
    <location>
        <begin position="15"/>
        <end position="225"/>
    </location>
</feature>
<comment type="caution">
    <text evidence="8">The sequence shown here is derived from an EMBL/GenBank/DDBJ whole genome shotgun (WGS) entry which is preliminary data.</text>
</comment>
<evidence type="ECO:0000256" key="2">
    <source>
        <dbReference type="ARBA" id="ARBA00006143"/>
    </source>
</evidence>
<keyword evidence="3 6" id="KW-0812">Transmembrane</keyword>
<feature type="transmembrane region" description="Helical" evidence="6">
    <location>
        <begin position="132"/>
        <end position="157"/>
    </location>
</feature>
<evidence type="ECO:0000256" key="6">
    <source>
        <dbReference type="SAM" id="Phobius"/>
    </source>
</evidence>
<organism evidence="8 9">
    <name type="scientific">Terrabacter terrae</name>
    <dbReference type="NCBI Taxonomy" id="318434"/>
    <lineage>
        <taxon>Bacteria</taxon>
        <taxon>Bacillati</taxon>
        <taxon>Actinomycetota</taxon>
        <taxon>Actinomycetes</taxon>
        <taxon>Micrococcales</taxon>
        <taxon>Intrasporangiaceae</taxon>
        <taxon>Terrabacter</taxon>
    </lineage>
</organism>
<keyword evidence="4 6" id="KW-1133">Transmembrane helix</keyword>
<feature type="transmembrane region" description="Helical" evidence="6">
    <location>
        <begin position="211"/>
        <end position="228"/>
    </location>
</feature>
<name>A0ABN2U1X4_9MICO</name>
<evidence type="ECO:0000313" key="9">
    <source>
        <dbReference type="Proteomes" id="UP001501285"/>
    </source>
</evidence>
<dbReference type="PANTHER" id="PTHR31272:SF4">
    <property type="entry name" value="CYTOCHROME C-TYPE BIOGENESIS PROTEIN HI_1454-RELATED"/>
    <property type="match status" value="1"/>
</dbReference>
<keyword evidence="9" id="KW-1185">Reference proteome</keyword>
<feature type="transmembrane region" description="Helical" evidence="6">
    <location>
        <begin position="57"/>
        <end position="86"/>
    </location>
</feature>
<feature type="transmembrane region" description="Helical" evidence="6">
    <location>
        <begin position="12"/>
        <end position="45"/>
    </location>
</feature>
<proteinExistence type="inferred from homology"/>
<gene>
    <name evidence="8" type="ORF">GCM10009740_16410</name>
</gene>
<keyword evidence="5 6" id="KW-0472">Membrane</keyword>
<sequence length="247" mass="25623">MSADLTTGPVLVAAVIAALAGFVSFASPCCLPLVPGFLGYVTGLSDESLQSRSRRRLIFGAMLFVLGFTVVFLIAAAAVSALGLAFQEYRGLLLRAAGVVVTVMGVMFLGVGKSYAASLSWRPRAGLAGAPLLGASFAIGWSPCLGPTLAAIQAMAAPLSAESGTVGRGLLLAGFYSLGLGLPFILMAALWEKASGVSAWLRAHRRGIRTFGGVMLLLVGALMISGLWESMVVWLQVNLISTFRVAI</sequence>
<comment type="similarity">
    <text evidence="2">Belongs to the DsbD family.</text>
</comment>
<evidence type="ECO:0000256" key="5">
    <source>
        <dbReference type="ARBA" id="ARBA00023136"/>
    </source>
</evidence>
<dbReference type="InterPro" id="IPR051790">
    <property type="entry name" value="Cytochrome_c-biogenesis_DsbD"/>
</dbReference>
<reference evidence="8 9" key="1">
    <citation type="journal article" date="2019" name="Int. J. Syst. Evol. Microbiol.">
        <title>The Global Catalogue of Microorganisms (GCM) 10K type strain sequencing project: providing services to taxonomists for standard genome sequencing and annotation.</title>
        <authorList>
            <consortium name="The Broad Institute Genomics Platform"/>
            <consortium name="The Broad Institute Genome Sequencing Center for Infectious Disease"/>
            <person name="Wu L."/>
            <person name="Ma J."/>
        </authorList>
    </citation>
    <scope>NUCLEOTIDE SEQUENCE [LARGE SCALE GENOMIC DNA]</scope>
    <source>
        <strain evidence="8 9">JCM 14283</strain>
    </source>
</reference>
<feature type="transmembrane region" description="Helical" evidence="6">
    <location>
        <begin position="92"/>
        <end position="111"/>
    </location>
</feature>
<evidence type="ECO:0000256" key="1">
    <source>
        <dbReference type="ARBA" id="ARBA00004141"/>
    </source>
</evidence>
<dbReference type="Pfam" id="PF02683">
    <property type="entry name" value="DsbD_TM"/>
    <property type="match status" value="1"/>
</dbReference>
<dbReference type="EMBL" id="BAAANB010000006">
    <property type="protein sequence ID" value="GAA2027422.1"/>
    <property type="molecule type" value="Genomic_DNA"/>
</dbReference>
<evidence type="ECO:0000259" key="7">
    <source>
        <dbReference type="Pfam" id="PF02683"/>
    </source>
</evidence>